<evidence type="ECO:0000313" key="5">
    <source>
        <dbReference type="Proteomes" id="UP000799770"/>
    </source>
</evidence>
<reference evidence="4" key="1">
    <citation type="journal article" date="2020" name="Stud. Mycol.">
        <title>101 Dothideomycetes genomes: a test case for predicting lifestyles and emergence of pathogens.</title>
        <authorList>
            <person name="Haridas S."/>
            <person name="Albert R."/>
            <person name="Binder M."/>
            <person name="Bloem J."/>
            <person name="Labutti K."/>
            <person name="Salamov A."/>
            <person name="Andreopoulos B."/>
            <person name="Baker S."/>
            <person name="Barry K."/>
            <person name="Bills G."/>
            <person name="Bluhm B."/>
            <person name="Cannon C."/>
            <person name="Castanera R."/>
            <person name="Culley D."/>
            <person name="Daum C."/>
            <person name="Ezra D."/>
            <person name="Gonzalez J."/>
            <person name="Henrissat B."/>
            <person name="Kuo A."/>
            <person name="Liang C."/>
            <person name="Lipzen A."/>
            <person name="Lutzoni F."/>
            <person name="Magnuson J."/>
            <person name="Mondo S."/>
            <person name="Nolan M."/>
            <person name="Ohm R."/>
            <person name="Pangilinan J."/>
            <person name="Park H.-J."/>
            <person name="Ramirez L."/>
            <person name="Alfaro M."/>
            <person name="Sun H."/>
            <person name="Tritt A."/>
            <person name="Yoshinaga Y."/>
            <person name="Zwiers L.-H."/>
            <person name="Turgeon B."/>
            <person name="Goodwin S."/>
            <person name="Spatafora J."/>
            <person name="Crous P."/>
            <person name="Grigoriev I."/>
        </authorList>
    </citation>
    <scope>NUCLEOTIDE SEQUENCE</scope>
    <source>
        <strain evidence="4">CBS 627.86</strain>
    </source>
</reference>
<feature type="repeat" description="ANK" evidence="3">
    <location>
        <begin position="302"/>
        <end position="334"/>
    </location>
</feature>
<evidence type="ECO:0000256" key="2">
    <source>
        <dbReference type="ARBA" id="ARBA00023043"/>
    </source>
</evidence>
<dbReference type="Gene3D" id="1.25.40.20">
    <property type="entry name" value="Ankyrin repeat-containing domain"/>
    <property type="match status" value="2"/>
</dbReference>
<protein>
    <submittedName>
        <fullName evidence="4">Ankyrin repeat-containing domain protein</fullName>
    </submittedName>
</protein>
<keyword evidence="1" id="KW-0677">Repeat</keyword>
<dbReference type="InterPro" id="IPR036770">
    <property type="entry name" value="Ankyrin_rpt-contain_sf"/>
</dbReference>
<dbReference type="PROSITE" id="PS50297">
    <property type="entry name" value="ANK_REP_REGION"/>
    <property type="match status" value="4"/>
</dbReference>
<dbReference type="OrthoDB" id="341259at2759"/>
<dbReference type="PANTHER" id="PTHR24198">
    <property type="entry name" value="ANKYRIN REPEAT AND PROTEIN KINASE DOMAIN-CONTAINING PROTEIN"/>
    <property type="match status" value="1"/>
</dbReference>
<feature type="repeat" description="ANK" evidence="3">
    <location>
        <begin position="269"/>
        <end position="301"/>
    </location>
</feature>
<keyword evidence="2 3" id="KW-0040">ANK repeat</keyword>
<feature type="repeat" description="ANK" evidence="3">
    <location>
        <begin position="236"/>
        <end position="268"/>
    </location>
</feature>
<gene>
    <name evidence="4" type="ORF">BDV96DRAFT_592237</name>
</gene>
<evidence type="ECO:0000256" key="1">
    <source>
        <dbReference type="ARBA" id="ARBA00022737"/>
    </source>
</evidence>
<dbReference type="AlphaFoldDB" id="A0A6A5YFB4"/>
<proteinExistence type="predicted"/>
<evidence type="ECO:0000313" key="4">
    <source>
        <dbReference type="EMBL" id="KAF2105600.1"/>
    </source>
</evidence>
<feature type="repeat" description="ANK" evidence="3">
    <location>
        <begin position="130"/>
        <end position="162"/>
    </location>
</feature>
<name>A0A6A5YFB4_9PLEO</name>
<dbReference type="SUPFAM" id="SSF48403">
    <property type="entry name" value="Ankyrin repeat"/>
    <property type="match status" value="1"/>
</dbReference>
<dbReference type="Pfam" id="PF12796">
    <property type="entry name" value="Ank_2"/>
    <property type="match status" value="3"/>
</dbReference>
<sequence length="718" mass="81374">MSRPNSRSANRFSDAQHQRRIQLQIDLLRAIKDKEDEHLRRFFGDAIKGPDALDSEGFYVILLRTIEKGHASAVEYLLRNGASPAQQRIKSRPLTSPLIRAVTSKNPNLDIVSLLLEYGDESMIDAADDQGRTAIMLAALSGNSKIVSRLIDFGADVNTLETQGRNVLHLVAAKICTLSTQEDLNILRTLWNSRLNFFAQDNLGRNPLHWACANGKHELVDELAQKYRADTTTDRRGKTYLHLAIAHGHTDVLRALINRQFDVHAKSHGGWTALHSASATGNLDAVILLTSAKVDVDARLRHGSTPLHLAAKKGYHAIVEHLLSHSAQPASKDNFGRTPFLLAAEGQHTSILACLFTKARPERESEAERACRNNSITMLNFGEYELDKDNIVHHFSLYDVLYKRDPQSRQTPPFRITPPPHRRTRVRWLHLPANNIEWVEALFDKIYLEEGSMTIESYRVLQKSLHDYRKALLDHSPFVGPLCYGTEGAATKVSLGNPDDDKPLPYRPFHLAMPYLHYETNSGRRQMQEALREIENRKGPSRVPTTEGDKLLLSGYSNTSPRPIQLRRTLDQFYLRGVDTEHRDIDQVVYRYQIASGNKDPRIYMVDELWMWLVTEDLIVTCFPRRWEQSEDDELDVLGGLISEINSGLLGELQSVHEVAQLITRRCIGTFDRHSPDPAYHFFQMFRASIDKAIDQEAQVRTFESISGCPSLYCSVPA</sequence>
<dbReference type="PANTHER" id="PTHR24198:SF165">
    <property type="entry name" value="ANKYRIN REPEAT-CONTAINING PROTEIN-RELATED"/>
    <property type="match status" value="1"/>
</dbReference>
<dbReference type="PROSITE" id="PS50088">
    <property type="entry name" value="ANK_REPEAT"/>
    <property type="match status" value="4"/>
</dbReference>
<dbReference type="InterPro" id="IPR002110">
    <property type="entry name" value="Ankyrin_rpt"/>
</dbReference>
<organism evidence="4 5">
    <name type="scientific">Lophiotrema nucula</name>
    <dbReference type="NCBI Taxonomy" id="690887"/>
    <lineage>
        <taxon>Eukaryota</taxon>
        <taxon>Fungi</taxon>
        <taxon>Dikarya</taxon>
        <taxon>Ascomycota</taxon>
        <taxon>Pezizomycotina</taxon>
        <taxon>Dothideomycetes</taxon>
        <taxon>Pleosporomycetidae</taxon>
        <taxon>Pleosporales</taxon>
        <taxon>Lophiotremataceae</taxon>
        <taxon>Lophiotrema</taxon>
    </lineage>
</organism>
<dbReference type="SMART" id="SM00248">
    <property type="entry name" value="ANK"/>
    <property type="match status" value="9"/>
</dbReference>
<evidence type="ECO:0000256" key="3">
    <source>
        <dbReference type="PROSITE-ProRule" id="PRU00023"/>
    </source>
</evidence>
<accession>A0A6A5YFB4</accession>
<dbReference type="EMBL" id="ML977376">
    <property type="protein sequence ID" value="KAF2105600.1"/>
    <property type="molecule type" value="Genomic_DNA"/>
</dbReference>
<dbReference type="Proteomes" id="UP000799770">
    <property type="component" value="Unassembled WGS sequence"/>
</dbReference>
<keyword evidence="5" id="KW-1185">Reference proteome</keyword>